<dbReference type="EMBL" id="WJXZ01000014">
    <property type="protein sequence ID" value="MRS64054.1"/>
    <property type="molecule type" value="Genomic_DNA"/>
</dbReference>
<protein>
    <submittedName>
        <fullName evidence="2">Uncharacterized protein</fullName>
    </submittedName>
</protein>
<evidence type="ECO:0000313" key="2">
    <source>
        <dbReference type="EMBL" id="MRS64054.1"/>
    </source>
</evidence>
<feature type="region of interest" description="Disordered" evidence="1">
    <location>
        <begin position="41"/>
        <end position="64"/>
    </location>
</feature>
<reference evidence="2 3" key="1">
    <citation type="journal article" date="2018" name="Antonie Van Leeuwenhoek">
        <title>Larkinella terrae sp. nov., isolated from soil on Jeju Island, South Korea.</title>
        <authorList>
            <person name="Ten L.N."/>
            <person name="Jeon J."/>
            <person name="Park S.J."/>
            <person name="Park S."/>
            <person name="Lee S.Y."/>
            <person name="Kim M.K."/>
            <person name="Jung H.Y."/>
        </authorList>
    </citation>
    <scope>NUCLEOTIDE SEQUENCE [LARGE SCALE GENOMIC DNA]</scope>
    <source>
        <strain evidence="2 3">KCTC 52001</strain>
    </source>
</reference>
<evidence type="ECO:0000256" key="1">
    <source>
        <dbReference type="SAM" id="MobiDB-lite"/>
    </source>
</evidence>
<proteinExistence type="predicted"/>
<dbReference type="RefSeq" id="WP_154177424.1">
    <property type="nucleotide sequence ID" value="NZ_WJXZ01000014.1"/>
</dbReference>
<gene>
    <name evidence="2" type="ORF">GJJ30_22345</name>
</gene>
<sequence>MSQSLALLGKGALRENKGYLLWKAVFAFEMRYLGKPGGFHPASPVSGPISSFPKPYSVDDYEAN</sequence>
<organism evidence="2 3">
    <name type="scientific">Larkinella terrae</name>
    <dbReference type="NCBI Taxonomy" id="2025311"/>
    <lineage>
        <taxon>Bacteria</taxon>
        <taxon>Pseudomonadati</taxon>
        <taxon>Bacteroidota</taxon>
        <taxon>Cytophagia</taxon>
        <taxon>Cytophagales</taxon>
        <taxon>Spirosomataceae</taxon>
        <taxon>Larkinella</taxon>
    </lineage>
</organism>
<keyword evidence="3" id="KW-1185">Reference proteome</keyword>
<dbReference type="AlphaFoldDB" id="A0A7K0EQG9"/>
<evidence type="ECO:0000313" key="3">
    <source>
        <dbReference type="Proteomes" id="UP000441754"/>
    </source>
</evidence>
<accession>A0A7K0EQG9</accession>
<comment type="caution">
    <text evidence="2">The sequence shown here is derived from an EMBL/GenBank/DDBJ whole genome shotgun (WGS) entry which is preliminary data.</text>
</comment>
<name>A0A7K0EQG9_9BACT</name>
<dbReference type="Proteomes" id="UP000441754">
    <property type="component" value="Unassembled WGS sequence"/>
</dbReference>